<feature type="transmembrane region" description="Helical" evidence="7">
    <location>
        <begin position="319"/>
        <end position="338"/>
    </location>
</feature>
<dbReference type="Gene3D" id="1.20.1720.10">
    <property type="entry name" value="Multidrug resistance protein D"/>
    <property type="match status" value="1"/>
</dbReference>
<dbReference type="InterPro" id="IPR020846">
    <property type="entry name" value="MFS_dom"/>
</dbReference>
<feature type="transmembrane region" description="Helical" evidence="7">
    <location>
        <begin position="183"/>
        <end position="200"/>
    </location>
</feature>
<feature type="transmembrane region" description="Helical" evidence="7">
    <location>
        <begin position="456"/>
        <end position="480"/>
    </location>
</feature>
<name>A0ABW9XDW4_9SPHN</name>
<evidence type="ECO:0000256" key="5">
    <source>
        <dbReference type="ARBA" id="ARBA00022989"/>
    </source>
</evidence>
<gene>
    <name evidence="9" type="ORF">GTZ99_09195</name>
</gene>
<evidence type="ECO:0000313" key="9">
    <source>
        <dbReference type="EMBL" id="NBC36732.1"/>
    </source>
</evidence>
<dbReference type="EMBL" id="JAAAPO010000003">
    <property type="protein sequence ID" value="NBC36732.1"/>
    <property type="molecule type" value="Genomic_DNA"/>
</dbReference>
<feature type="transmembrane region" description="Helical" evidence="7">
    <location>
        <begin position="344"/>
        <end position="370"/>
    </location>
</feature>
<dbReference type="Proteomes" id="UP000753724">
    <property type="component" value="Unassembled WGS sequence"/>
</dbReference>
<accession>A0ABW9XDW4</accession>
<dbReference type="PROSITE" id="PS50850">
    <property type="entry name" value="MFS"/>
    <property type="match status" value="1"/>
</dbReference>
<dbReference type="PANTHER" id="PTHR23501:SF174">
    <property type="entry name" value="MULTIDRUG EXPORT PROTEIN EMRB-RELATED"/>
    <property type="match status" value="1"/>
</dbReference>
<dbReference type="Gene3D" id="1.20.1250.20">
    <property type="entry name" value="MFS general substrate transporter like domains"/>
    <property type="match status" value="1"/>
</dbReference>
<comment type="subcellular location">
    <subcellularLocation>
        <location evidence="1">Cell membrane</location>
        <topology evidence="1">Multi-pass membrane protein</topology>
    </subcellularLocation>
</comment>
<feature type="transmembrane region" description="Helical" evidence="7">
    <location>
        <begin position="126"/>
        <end position="145"/>
    </location>
</feature>
<evidence type="ECO:0000259" key="8">
    <source>
        <dbReference type="PROSITE" id="PS50850"/>
    </source>
</evidence>
<evidence type="ECO:0000313" key="10">
    <source>
        <dbReference type="Proteomes" id="UP000753724"/>
    </source>
</evidence>
<feature type="transmembrane region" description="Helical" evidence="7">
    <location>
        <begin position="35"/>
        <end position="56"/>
    </location>
</feature>
<keyword evidence="3" id="KW-1003">Cell membrane</keyword>
<feature type="transmembrane region" description="Helical" evidence="7">
    <location>
        <begin position="151"/>
        <end position="171"/>
    </location>
</feature>
<feature type="transmembrane region" description="Helical" evidence="7">
    <location>
        <begin position="212"/>
        <end position="234"/>
    </location>
</feature>
<dbReference type="PRINTS" id="PR01036">
    <property type="entry name" value="TCRTETB"/>
</dbReference>
<feature type="transmembrane region" description="Helical" evidence="7">
    <location>
        <begin position="254"/>
        <end position="275"/>
    </location>
</feature>
<dbReference type="InterPro" id="IPR036259">
    <property type="entry name" value="MFS_trans_sf"/>
</dbReference>
<dbReference type="CDD" id="cd17503">
    <property type="entry name" value="MFS_LmrB_MDR_like"/>
    <property type="match status" value="1"/>
</dbReference>
<keyword evidence="4 7" id="KW-0812">Transmembrane</keyword>
<evidence type="ECO:0000256" key="2">
    <source>
        <dbReference type="ARBA" id="ARBA00022448"/>
    </source>
</evidence>
<organism evidence="9 10">
    <name type="scientific">Novosphingobium ovatum</name>
    <dbReference type="NCBI Taxonomy" id="1908523"/>
    <lineage>
        <taxon>Bacteria</taxon>
        <taxon>Pseudomonadati</taxon>
        <taxon>Pseudomonadota</taxon>
        <taxon>Alphaproteobacteria</taxon>
        <taxon>Sphingomonadales</taxon>
        <taxon>Sphingomonadaceae</taxon>
        <taxon>Novosphingobium</taxon>
    </lineage>
</organism>
<keyword evidence="6 7" id="KW-0472">Membrane</keyword>
<dbReference type="NCBIfam" id="TIGR00711">
    <property type="entry name" value="efflux_EmrB"/>
    <property type="match status" value="1"/>
</dbReference>
<keyword evidence="10" id="KW-1185">Reference proteome</keyword>
<reference evidence="10" key="1">
    <citation type="submission" date="2020-01" db="EMBL/GenBank/DDBJ databases">
        <title>Sphingomonas sp. strain CSW-10.</title>
        <authorList>
            <person name="Chen W.-M."/>
        </authorList>
    </citation>
    <scope>NUCLEOTIDE SEQUENCE [LARGE SCALE GENOMIC DNA]</scope>
    <source>
        <strain evidence="10">FSY-8</strain>
    </source>
</reference>
<keyword evidence="5 7" id="KW-1133">Transmembrane helix</keyword>
<feature type="transmembrane region" description="Helical" evidence="7">
    <location>
        <begin position="63"/>
        <end position="84"/>
    </location>
</feature>
<feature type="transmembrane region" description="Helical" evidence="7">
    <location>
        <begin position="90"/>
        <end position="114"/>
    </location>
</feature>
<feature type="domain" description="Major facilitator superfamily (MFS) profile" evidence="8">
    <location>
        <begin position="1"/>
        <end position="486"/>
    </location>
</feature>
<dbReference type="InterPro" id="IPR004638">
    <property type="entry name" value="EmrB-like"/>
</dbReference>
<protein>
    <submittedName>
        <fullName evidence="9">DHA2 family efflux MFS transporter permease subunit</fullName>
    </submittedName>
</protein>
<evidence type="ECO:0000256" key="3">
    <source>
        <dbReference type="ARBA" id="ARBA00022475"/>
    </source>
</evidence>
<dbReference type="InterPro" id="IPR011701">
    <property type="entry name" value="MFS"/>
</dbReference>
<evidence type="ECO:0000256" key="7">
    <source>
        <dbReference type="SAM" id="Phobius"/>
    </source>
</evidence>
<dbReference type="Pfam" id="PF07690">
    <property type="entry name" value="MFS_1"/>
    <property type="match status" value="1"/>
</dbReference>
<feature type="transmembrane region" description="Helical" evidence="7">
    <location>
        <begin position="287"/>
        <end position="307"/>
    </location>
</feature>
<dbReference type="PANTHER" id="PTHR23501">
    <property type="entry name" value="MAJOR FACILITATOR SUPERFAMILY"/>
    <property type="match status" value="1"/>
</dbReference>
<dbReference type="SUPFAM" id="SSF103473">
    <property type="entry name" value="MFS general substrate transporter"/>
    <property type="match status" value="1"/>
</dbReference>
<keyword evidence="2" id="KW-0813">Transport</keyword>
<evidence type="ECO:0000256" key="6">
    <source>
        <dbReference type="ARBA" id="ARBA00023136"/>
    </source>
</evidence>
<comment type="caution">
    <text evidence="9">The sequence shown here is derived from an EMBL/GenBank/DDBJ whole genome shotgun (WGS) entry which is preliminary data.</text>
</comment>
<sequence length="496" mass="53336">MALALGSFMQVLDSTIANVALPTIAGNLGESNETGTWVITAFAAANGITVPLTGWLMRRFGVVTTFTASVALFTLASFLCGIAWSMPSLVAFRLIQGAVSGPMIPGSQALLLAVFPPQKRALAMSIWSMTALIGPVLGPIMGGYISDHIHWGWIFLINVPVGIFTVMALLSKLLPYNTRPQKLPIDMVGMTLLAVWVGSLQVVLDLGKNADWFHSTLICGLTAAAAVAFVAWIIWELTDEHPAVDLSLFKRRNFAIATLGFCLGYAFFFANNLLMPLWLQQQQGYTATWAGMVAAPAGVVAFFLAPVVARLSGKMDIRILATLSLGAFTTAYFMRTYFSADTDLWHYVVPSLVQGSAMGMFFMSMTTIALDGLPPHRIPSATGISNFARITGGAFAASIVTTAWDRREALHQSRLADWATNANPAYAHATHTLQATGMSPQQVHGAMVHDLINQSYLLASIDMFWISGVCSAVMLGMVWLCRRPALPQGGPPVAAD</sequence>
<proteinExistence type="predicted"/>
<evidence type="ECO:0000256" key="1">
    <source>
        <dbReference type="ARBA" id="ARBA00004651"/>
    </source>
</evidence>
<evidence type="ECO:0000256" key="4">
    <source>
        <dbReference type="ARBA" id="ARBA00022692"/>
    </source>
</evidence>